<sequence length="301" mass="34207">MRKTLITTLFLIGCFLGQSFAKPSPSAKEIIHQSIAAMGGEEKLQHLRTLRLQGIGHTYMLEQSERPEGPWIVNYSQVEQIRDYQQQRLFLKKESKNVQQPEWAGTTLLYTAGASALKLPGGKVVPGRRSMAEEAEEILGLAPEQVLLRAREAVDLHVLRDTLLQGVPHKGIAFREGNIQTRLYVNAFTNLPTLLQTTRAYPQDLMWSVWGNVRNDMFFSFWSLTPEGILYPLQYNLYRNNQPYQEFTVLSLELNKEIPSEMFEIPENVKKAFAAQPVQDFNALPLGRPDQQPKELAPGVL</sequence>
<dbReference type="AlphaFoldDB" id="A0A239LVB9"/>
<evidence type="ECO:0000256" key="1">
    <source>
        <dbReference type="SAM" id="SignalP"/>
    </source>
</evidence>
<evidence type="ECO:0000313" key="3">
    <source>
        <dbReference type="Proteomes" id="UP000198432"/>
    </source>
</evidence>
<reference evidence="3" key="1">
    <citation type="submission" date="2017-06" db="EMBL/GenBank/DDBJ databases">
        <authorList>
            <person name="Varghese N."/>
            <person name="Submissions S."/>
        </authorList>
    </citation>
    <scope>NUCLEOTIDE SEQUENCE [LARGE SCALE GENOMIC DNA]</scope>
    <source>
        <strain evidence="3">NKM1</strain>
    </source>
</reference>
<feature type="signal peptide" evidence="1">
    <location>
        <begin position="1"/>
        <end position="21"/>
    </location>
</feature>
<dbReference type="Proteomes" id="UP000198432">
    <property type="component" value="Unassembled WGS sequence"/>
</dbReference>
<evidence type="ECO:0000313" key="2">
    <source>
        <dbReference type="EMBL" id="SNT34476.1"/>
    </source>
</evidence>
<gene>
    <name evidence="2" type="ORF">SAMN06296052_15310</name>
</gene>
<proteinExistence type="predicted"/>
<keyword evidence="3" id="KW-1185">Reference proteome</keyword>
<feature type="chain" id="PRO_5012760308" description="Nudix hydrolase domain-containing protein" evidence="1">
    <location>
        <begin position="22"/>
        <end position="301"/>
    </location>
</feature>
<dbReference type="EMBL" id="FZOQ01000053">
    <property type="protein sequence ID" value="SNT34476.1"/>
    <property type="molecule type" value="Genomic_DNA"/>
</dbReference>
<dbReference type="RefSeq" id="WP_144266398.1">
    <property type="nucleotide sequence ID" value="NZ_FZOQ01000053.1"/>
</dbReference>
<dbReference type="OrthoDB" id="128937at2"/>
<name>A0A239LVB9_9BACT</name>
<organism evidence="2 3">
    <name type="scientific">Pontibacter ummariensis</name>
    <dbReference type="NCBI Taxonomy" id="1610492"/>
    <lineage>
        <taxon>Bacteria</taxon>
        <taxon>Pseudomonadati</taxon>
        <taxon>Bacteroidota</taxon>
        <taxon>Cytophagia</taxon>
        <taxon>Cytophagales</taxon>
        <taxon>Hymenobacteraceae</taxon>
        <taxon>Pontibacter</taxon>
    </lineage>
</organism>
<protein>
    <recommendedName>
        <fullName evidence="4">Nudix hydrolase domain-containing protein</fullName>
    </recommendedName>
</protein>
<evidence type="ECO:0008006" key="4">
    <source>
        <dbReference type="Google" id="ProtNLM"/>
    </source>
</evidence>
<feature type="non-terminal residue" evidence="2">
    <location>
        <position position="301"/>
    </location>
</feature>
<accession>A0A239LVB9</accession>
<keyword evidence="1" id="KW-0732">Signal</keyword>